<accession>A0A3N5BY22</accession>
<name>A0A3N5BY22_9BACI</name>
<evidence type="ECO:0000313" key="1">
    <source>
        <dbReference type="EMBL" id="RPF52062.1"/>
    </source>
</evidence>
<dbReference type="OrthoDB" id="2599887at2"/>
<evidence type="ECO:0000313" key="2">
    <source>
        <dbReference type="Proteomes" id="UP000276443"/>
    </source>
</evidence>
<dbReference type="Pfam" id="PF10970">
    <property type="entry name" value="GerPE"/>
    <property type="match status" value="1"/>
</dbReference>
<keyword evidence="2" id="KW-1185">Reference proteome</keyword>
<dbReference type="EMBL" id="RKRF01000010">
    <property type="protein sequence ID" value="RPF52062.1"/>
    <property type="molecule type" value="Genomic_DNA"/>
</dbReference>
<protein>
    <submittedName>
        <fullName evidence="1">Uncharacterized protein DUF2772</fullName>
    </submittedName>
</protein>
<sequence length="119" mass="13316">MRNSNVQSVYCNSIEFSGTLQIGDSEGVYPFSIARAVQKENPVFTDEYITDDETIMREPLPNFLEKSNVQLHHKSQHPIQVGSINMIGVTGASVFHIGSFKHGKAVSITRHKRILSNNE</sequence>
<reference evidence="1 2" key="1">
    <citation type="submission" date="2018-11" db="EMBL/GenBank/DDBJ databases">
        <title>Genomic Encyclopedia of Type Strains, Phase IV (KMG-IV): sequencing the most valuable type-strain genomes for metagenomic binning, comparative biology and taxonomic classification.</title>
        <authorList>
            <person name="Goeker M."/>
        </authorList>
    </citation>
    <scope>NUCLEOTIDE SEQUENCE [LARGE SCALE GENOMIC DNA]</scope>
    <source>
        <strain evidence="1 2">DSM 18090</strain>
    </source>
</reference>
<comment type="caution">
    <text evidence="1">The sequence shown here is derived from an EMBL/GenBank/DDBJ whole genome shotgun (WGS) entry which is preliminary data.</text>
</comment>
<organism evidence="1 2">
    <name type="scientific">Aquisalibacillus elongatus</name>
    <dbReference type="NCBI Taxonomy" id="485577"/>
    <lineage>
        <taxon>Bacteria</taxon>
        <taxon>Bacillati</taxon>
        <taxon>Bacillota</taxon>
        <taxon>Bacilli</taxon>
        <taxon>Bacillales</taxon>
        <taxon>Bacillaceae</taxon>
        <taxon>Aquisalibacillus</taxon>
    </lineage>
</organism>
<gene>
    <name evidence="1" type="ORF">EDC24_2052</name>
</gene>
<dbReference type="AlphaFoldDB" id="A0A3N5BY22"/>
<dbReference type="Proteomes" id="UP000276443">
    <property type="component" value="Unassembled WGS sequence"/>
</dbReference>
<dbReference type="InterPro" id="IPR024496">
    <property type="entry name" value="Spore_germ_GerPE"/>
</dbReference>
<proteinExistence type="predicted"/>
<dbReference type="RefSeq" id="WP_124222174.1">
    <property type="nucleotide sequence ID" value="NZ_RKRF01000010.1"/>
</dbReference>